<dbReference type="KEGG" id="tva:5466541"/>
<dbReference type="InParanoid" id="A2DF02"/>
<dbReference type="RefSeq" id="XP_001581980.1">
    <property type="nucleotide sequence ID" value="XM_001581930.1"/>
</dbReference>
<reference evidence="1" key="1">
    <citation type="submission" date="2006-10" db="EMBL/GenBank/DDBJ databases">
        <authorList>
            <person name="Amadeo P."/>
            <person name="Zhao Q."/>
            <person name="Wortman J."/>
            <person name="Fraser-Liggett C."/>
            <person name="Carlton J."/>
        </authorList>
    </citation>
    <scope>NUCLEOTIDE SEQUENCE</scope>
    <source>
        <strain evidence="1">G3</strain>
    </source>
</reference>
<sequence length="136" mass="15350">MTTLPLQDGDEVLIRSFDNALIQAMKEGGIKKVDKINDKCKFQLCKKGKAKWAILNFKGNYLSISQDGDPLFTSKIPLSTETFSFDGLSPQAVTIQYENPSASKSDFYYLSLTNDFKFVLTKNQNEQSAIFKFEVL</sequence>
<evidence type="ECO:0000313" key="1">
    <source>
        <dbReference type="EMBL" id="EAY20994.1"/>
    </source>
</evidence>
<name>A2DF02_TRIV3</name>
<dbReference type="EMBL" id="DS113193">
    <property type="protein sequence ID" value="EAY20994.1"/>
    <property type="molecule type" value="Genomic_DNA"/>
</dbReference>
<dbReference type="Proteomes" id="UP000001542">
    <property type="component" value="Unassembled WGS sequence"/>
</dbReference>
<evidence type="ECO:0000313" key="2">
    <source>
        <dbReference type="Proteomes" id="UP000001542"/>
    </source>
</evidence>
<organism evidence="1 2">
    <name type="scientific">Trichomonas vaginalis (strain ATCC PRA-98 / G3)</name>
    <dbReference type="NCBI Taxonomy" id="412133"/>
    <lineage>
        <taxon>Eukaryota</taxon>
        <taxon>Metamonada</taxon>
        <taxon>Parabasalia</taxon>
        <taxon>Trichomonadida</taxon>
        <taxon>Trichomonadidae</taxon>
        <taxon>Trichomonas</taxon>
    </lineage>
</organism>
<accession>A2DF02</accession>
<dbReference type="SUPFAM" id="SSF50405">
    <property type="entry name" value="Actin-crosslinking proteins"/>
    <property type="match status" value="1"/>
</dbReference>
<reference evidence="1" key="2">
    <citation type="journal article" date="2007" name="Science">
        <title>Draft genome sequence of the sexually transmitted pathogen Trichomonas vaginalis.</title>
        <authorList>
            <person name="Carlton J.M."/>
            <person name="Hirt R.P."/>
            <person name="Silva J.C."/>
            <person name="Delcher A.L."/>
            <person name="Schatz M."/>
            <person name="Zhao Q."/>
            <person name="Wortman J.R."/>
            <person name="Bidwell S.L."/>
            <person name="Alsmark U.C.M."/>
            <person name="Besteiro S."/>
            <person name="Sicheritz-Ponten T."/>
            <person name="Noel C.J."/>
            <person name="Dacks J.B."/>
            <person name="Foster P.G."/>
            <person name="Simillion C."/>
            <person name="Van de Peer Y."/>
            <person name="Miranda-Saavedra D."/>
            <person name="Barton G.J."/>
            <person name="Westrop G.D."/>
            <person name="Mueller S."/>
            <person name="Dessi D."/>
            <person name="Fiori P.L."/>
            <person name="Ren Q."/>
            <person name="Paulsen I."/>
            <person name="Zhang H."/>
            <person name="Bastida-Corcuera F.D."/>
            <person name="Simoes-Barbosa A."/>
            <person name="Brown M.T."/>
            <person name="Hayes R.D."/>
            <person name="Mukherjee M."/>
            <person name="Okumura C.Y."/>
            <person name="Schneider R."/>
            <person name="Smith A.J."/>
            <person name="Vanacova S."/>
            <person name="Villalvazo M."/>
            <person name="Haas B.J."/>
            <person name="Pertea M."/>
            <person name="Feldblyum T.V."/>
            <person name="Utterback T.R."/>
            <person name="Shu C.L."/>
            <person name="Osoegawa K."/>
            <person name="de Jong P.J."/>
            <person name="Hrdy I."/>
            <person name="Horvathova L."/>
            <person name="Zubacova Z."/>
            <person name="Dolezal P."/>
            <person name="Malik S.B."/>
            <person name="Logsdon J.M. Jr."/>
            <person name="Henze K."/>
            <person name="Gupta A."/>
            <person name="Wang C.C."/>
            <person name="Dunne R.L."/>
            <person name="Upcroft J.A."/>
            <person name="Upcroft P."/>
            <person name="White O."/>
            <person name="Salzberg S.L."/>
            <person name="Tang P."/>
            <person name="Chiu C.-H."/>
            <person name="Lee Y.-S."/>
            <person name="Embley T.M."/>
            <person name="Coombs G.H."/>
            <person name="Mottram J.C."/>
            <person name="Tachezy J."/>
            <person name="Fraser-Liggett C.M."/>
            <person name="Johnson P.J."/>
        </authorList>
    </citation>
    <scope>NUCLEOTIDE SEQUENCE [LARGE SCALE GENOMIC DNA]</scope>
    <source>
        <strain evidence="1">G3</strain>
    </source>
</reference>
<dbReference type="VEuPathDB" id="TrichDB:TVAG_172510"/>
<protein>
    <submittedName>
        <fullName evidence="1">Uncharacterized protein</fullName>
    </submittedName>
</protein>
<dbReference type="AlphaFoldDB" id="A2DF02"/>
<dbReference type="VEuPathDB" id="TrichDB:TVAGG3_0531330"/>
<keyword evidence="2" id="KW-1185">Reference proteome</keyword>
<gene>
    <name evidence="1" type="ORF">TVAG_172510</name>
</gene>
<dbReference type="Gene3D" id="2.80.10.50">
    <property type="match status" value="1"/>
</dbReference>
<proteinExistence type="predicted"/>
<dbReference type="InterPro" id="IPR008999">
    <property type="entry name" value="Actin-crosslinking"/>
</dbReference>